<evidence type="ECO:0000313" key="3">
    <source>
        <dbReference type="Proteomes" id="UP000316095"/>
    </source>
</evidence>
<organism evidence="2 3">
    <name type="scientific">Rubinisphaera italica</name>
    <dbReference type="NCBI Taxonomy" id="2527969"/>
    <lineage>
        <taxon>Bacteria</taxon>
        <taxon>Pseudomonadati</taxon>
        <taxon>Planctomycetota</taxon>
        <taxon>Planctomycetia</taxon>
        <taxon>Planctomycetales</taxon>
        <taxon>Planctomycetaceae</taxon>
        <taxon>Rubinisphaera</taxon>
    </lineage>
</organism>
<evidence type="ECO:0000256" key="1">
    <source>
        <dbReference type="SAM" id="MobiDB-lite"/>
    </source>
</evidence>
<protein>
    <submittedName>
        <fullName evidence="2">Uncharacterized protein</fullName>
    </submittedName>
</protein>
<dbReference type="EMBL" id="SJPG01000001">
    <property type="protein sequence ID" value="TWT63396.1"/>
    <property type="molecule type" value="Genomic_DNA"/>
</dbReference>
<dbReference type="Proteomes" id="UP000316095">
    <property type="component" value="Unassembled WGS sequence"/>
</dbReference>
<proteinExistence type="predicted"/>
<evidence type="ECO:0000313" key="2">
    <source>
        <dbReference type="EMBL" id="TWT63396.1"/>
    </source>
</evidence>
<keyword evidence="3" id="KW-1185">Reference proteome</keyword>
<feature type="region of interest" description="Disordered" evidence="1">
    <location>
        <begin position="1"/>
        <end position="34"/>
    </location>
</feature>
<sequence length="67" mass="7235">MKPGGGGALEEKPPNRWAIGGFRKRGAPPPPRIDFTSPDPLGYVACVLFVPGVVFEENPDREQPATF</sequence>
<gene>
    <name evidence="2" type="ORF">Pan54_41490</name>
</gene>
<comment type="caution">
    <text evidence="2">The sequence shown here is derived from an EMBL/GenBank/DDBJ whole genome shotgun (WGS) entry which is preliminary data.</text>
</comment>
<accession>A0A5C5XJK7</accession>
<dbReference type="AlphaFoldDB" id="A0A5C5XJK7"/>
<name>A0A5C5XJK7_9PLAN</name>
<reference evidence="2 3" key="1">
    <citation type="submission" date="2019-02" db="EMBL/GenBank/DDBJ databases">
        <title>Deep-cultivation of Planctomycetes and their phenomic and genomic characterization uncovers novel biology.</title>
        <authorList>
            <person name="Wiegand S."/>
            <person name="Jogler M."/>
            <person name="Boedeker C."/>
            <person name="Pinto D."/>
            <person name="Vollmers J."/>
            <person name="Rivas-Marin E."/>
            <person name="Kohn T."/>
            <person name="Peeters S.H."/>
            <person name="Heuer A."/>
            <person name="Rast P."/>
            <person name="Oberbeckmann S."/>
            <person name="Bunk B."/>
            <person name="Jeske O."/>
            <person name="Meyerdierks A."/>
            <person name="Storesund J.E."/>
            <person name="Kallscheuer N."/>
            <person name="Luecker S."/>
            <person name="Lage O.M."/>
            <person name="Pohl T."/>
            <person name="Merkel B.J."/>
            <person name="Hornburger P."/>
            <person name="Mueller R.-W."/>
            <person name="Bruemmer F."/>
            <person name="Labrenz M."/>
            <person name="Spormann A.M."/>
            <person name="Op Den Camp H."/>
            <person name="Overmann J."/>
            <person name="Amann R."/>
            <person name="Jetten M.S.M."/>
            <person name="Mascher T."/>
            <person name="Medema M.H."/>
            <person name="Devos D.P."/>
            <person name="Kaster A.-K."/>
            <person name="Ovreas L."/>
            <person name="Rohde M."/>
            <person name="Galperin M.Y."/>
            <person name="Jogler C."/>
        </authorList>
    </citation>
    <scope>NUCLEOTIDE SEQUENCE [LARGE SCALE GENOMIC DNA]</scope>
    <source>
        <strain evidence="2 3">Pan54</strain>
    </source>
</reference>